<evidence type="ECO:0000256" key="7">
    <source>
        <dbReference type="SAM" id="Phobius"/>
    </source>
</evidence>
<dbReference type="GO" id="GO:0016757">
    <property type="term" value="F:glycosyltransferase activity"/>
    <property type="evidence" value="ECO:0007669"/>
    <property type="project" value="UniProtKB-KW"/>
</dbReference>
<evidence type="ECO:0000256" key="2">
    <source>
        <dbReference type="ARBA" id="ARBA00022676"/>
    </source>
</evidence>
<dbReference type="Gene3D" id="3.90.550.10">
    <property type="entry name" value="Spore Coat Polysaccharide Biosynthesis Protein SpsA, Chain A"/>
    <property type="match status" value="1"/>
</dbReference>
<dbReference type="EMBL" id="MGDE01000035">
    <property type="protein sequence ID" value="OGL47436.1"/>
    <property type="molecule type" value="Genomic_DNA"/>
</dbReference>
<dbReference type="PANTHER" id="PTHR48090:SF1">
    <property type="entry name" value="PROPHAGE BACTOPRENOL GLUCOSYL TRANSFERASE HOMOLOG"/>
    <property type="match status" value="1"/>
</dbReference>
<evidence type="ECO:0000256" key="3">
    <source>
        <dbReference type="ARBA" id="ARBA00022679"/>
    </source>
</evidence>
<dbReference type="PANTHER" id="PTHR48090">
    <property type="entry name" value="UNDECAPRENYL-PHOSPHATE 4-DEOXY-4-FORMAMIDO-L-ARABINOSE TRANSFERASE-RELATED"/>
    <property type="match status" value="1"/>
</dbReference>
<feature type="transmembrane region" description="Helical" evidence="7">
    <location>
        <begin position="268"/>
        <end position="290"/>
    </location>
</feature>
<dbReference type="Pfam" id="PF00535">
    <property type="entry name" value="Glycos_transf_2"/>
    <property type="match status" value="1"/>
</dbReference>
<dbReference type="InterPro" id="IPR029044">
    <property type="entry name" value="Nucleotide-diphossugar_trans"/>
</dbReference>
<feature type="domain" description="Glycosyltransferase 2-like" evidence="8">
    <location>
        <begin position="9"/>
        <end position="146"/>
    </location>
</feature>
<evidence type="ECO:0000256" key="4">
    <source>
        <dbReference type="ARBA" id="ARBA00022692"/>
    </source>
</evidence>
<evidence type="ECO:0000256" key="1">
    <source>
        <dbReference type="ARBA" id="ARBA00004141"/>
    </source>
</evidence>
<dbReference type="CDD" id="cd04187">
    <property type="entry name" value="DPM1_like_bac"/>
    <property type="match status" value="1"/>
</dbReference>
<gene>
    <name evidence="9" type="ORF">A2W05_08895</name>
</gene>
<dbReference type="InterPro" id="IPR050256">
    <property type="entry name" value="Glycosyltransferase_2"/>
</dbReference>
<sequence length="315" mass="35945">MERTLGKVSIIIPCCNEEGNILILYRRIIESLRGNRDYEIIYVDDGSSDNTLNNIVDLAKRDENVKYISFSRNFGHQNALKAGLDHAAGECVISMDADMQHPPELIGEMIEKWREGYDIVYTIRDDSSDQNVFKKMTSLLFYRMINWLANLKLYQGVADFRLLDSSVVRVIKNFNETFLFFRGLIEWIGFKQFGITYTPRERYSGRTKYSLRKMIAFALAGITSFSVKPLHLATLSGFLLSGLSGLYGLYALYIYFFTGRVIQGWTSVLVSVLFIGGFQLIILGIIGEYIGKMFIEGKKRPNYIIKKSNINGQSA</sequence>
<accession>A0A1F7S0V1</accession>
<dbReference type="Proteomes" id="UP000178797">
    <property type="component" value="Unassembled WGS sequence"/>
</dbReference>
<keyword evidence="3 9" id="KW-0808">Transferase</keyword>
<organism evidence="9 10">
    <name type="scientific">Candidatus Schekmanbacteria bacterium RBG_16_38_10</name>
    <dbReference type="NCBI Taxonomy" id="1817879"/>
    <lineage>
        <taxon>Bacteria</taxon>
        <taxon>Candidatus Schekmaniibacteriota</taxon>
    </lineage>
</organism>
<evidence type="ECO:0000259" key="8">
    <source>
        <dbReference type="Pfam" id="PF00535"/>
    </source>
</evidence>
<dbReference type="InterPro" id="IPR001173">
    <property type="entry name" value="Glyco_trans_2-like"/>
</dbReference>
<comment type="caution">
    <text evidence="9">The sequence shown here is derived from an EMBL/GenBank/DDBJ whole genome shotgun (WGS) entry which is preliminary data.</text>
</comment>
<dbReference type="SUPFAM" id="SSF53448">
    <property type="entry name" value="Nucleotide-diphospho-sugar transferases"/>
    <property type="match status" value="1"/>
</dbReference>
<dbReference type="AlphaFoldDB" id="A0A1F7S0V1"/>
<feature type="transmembrane region" description="Helical" evidence="7">
    <location>
        <begin position="233"/>
        <end position="256"/>
    </location>
</feature>
<comment type="subcellular location">
    <subcellularLocation>
        <location evidence="1">Membrane</location>
        <topology evidence="1">Multi-pass membrane protein</topology>
    </subcellularLocation>
</comment>
<reference evidence="9 10" key="1">
    <citation type="journal article" date="2016" name="Nat. Commun.">
        <title>Thousands of microbial genomes shed light on interconnected biogeochemical processes in an aquifer system.</title>
        <authorList>
            <person name="Anantharaman K."/>
            <person name="Brown C.T."/>
            <person name="Hug L.A."/>
            <person name="Sharon I."/>
            <person name="Castelle C.J."/>
            <person name="Probst A.J."/>
            <person name="Thomas B.C."/>
            <person name="Singh A."/>
            <person name="Wilkins M.J."/>
            <person name="Karaoz U."/>
            <person name="Brodie E.L."/>
            <person name="Williams K.H."/>
            <person name="Hubbard S.S."/>
            <person name="Banfield J.F."/>
        </authorList>
    </citation>
    <scope>NUCLEOTIDE SEQUENCE [LARGE SCALE GENOMIC DNA]</scope>
</reference>
<keyword evidence="6 7" id="KW-0472">Membrane</keyword>
<name>A0A1F7S0V1_9BACT</name>
<evidence type="ECO:0000256" key="5">
    <source>
        <dbReference type="ARBA" id="ARBA00022989"/>
    </source>
</evidence>
<keyword evidence="4 7" id="KW-0812">Transmembrane</keyword>
<proteinExistence type="predicted"/>
<dbReference type="GO" id="GO:0005886">
    <property type="term" value="C:plasma membrane"/>
    <property type="evidence" value="ECO:0007669"/>
    <property type="project" value="TreeGrafter"/>
</dbReference>
<evidence type="ECO:0000313" key="10">
    <source>
        <dbReference type="Proteomes" id="UP000178797"/>
    </source>
</evidence>
<keyword evidence="2" id="KW-0328">Glycosyltransferase</keyword>
<evidence type="ECO:0000313" key="9">
    <source>
        <dbReference type="EMBL" id="OGL47436.1"/>
    </source>
</evidence>
<keyword evidence="5 7" id="KW-1133">Transmembrane helix</keyword>
<protein>
    <submittedName>
        <fullName evidence="9">Glycosyl transferase family 2</fullName>
    </submittedName>
</protein>
<evidence type="ECO:0000256" key="6">
    <source>
        <dbReference type="ARBA" id="ARBA00023136"/>
    </source>
</evidence>